<reference evidence="3" key="1">
    <citation type="submission" date="2006-10" db="EMBL/GenBank/DDBJ databases">
        <title>Complete sequence of Solibacter usitatus Ellin6076.</title>
        <authorList>
            <consortium name="US DOE Joint Genome Institute"/>
            <person name="Copeland A."/>
            <person name="Lucas S."/>
            <person name="Lapidus A."/>
            <person name="Barry K."/>
            <person name="Detter J.C."/>
            <person name="Glavina del Rio T."/>
            <person name="Hammon N."/>
            <person name="Israni S."/>
            <person name="Dalin E."/>
            <person name="Tice H."/>
            <person name="Pitluck S."/>
            <person name="Thompson L.S."/>
            <person name="Brettin T."/>
            <person name="Bruce D."/>
            <person name="Han C."/>
            <person name="Tapia R."/>
            <person name="Gilna P."/>
            <person name="Schmutz J."/>
            <person name="Larimer F."/>
            <person name="Land M."/>
            <person name="Hauser L."/>
            <person name="Kyrpides N."/>
            <person name="Mikhailova N."/>
            <person name="Janssen P.H."/>
            <person name="Kuske C.R."/>
            <person name="Richardson P."/>
        </authorList>
    </citation>
    <scope>NUCLEOTIDE SEQUENCE</scope>
    <source>
        <strain evidence="3">Ellin6076</strain>
    </source>
</reference>
<feature type="signal peptide" evidence="1">
    <location>
        <begin position="1"/>
        <end position="36"/>
    </location>
</feature>
<feature type="chain" id="PRO_5004163642" evidence="1">
    <location>
        <begin position="37"/>
        <end position="1318"/>
    </location>
</feature>
<dbReference type="InterPro" id="IPR057601">
    <property type="entry name" value="Oar-like_b-barrel"/>
</dbReference>
<sequence precursor="true">MPYVAAYQGGRLKTITFSSIVLLALVLGLASAPSSAQTAATGAILGAVADPAGGLVAGAEVELVNTETGGKSATITGNQGEYAFPGVAPGTYSLTTRVKGFRTATVSNIHVQVNATANVNFKLEIGDVSSRVEVAAEQGQIELQTADASLGDVIGTQPLLRLPTRLRQAQELLLLQPGTTPQTGSDNGGSIAGALNDQTTFTLDGIDITDNSTNSTINSDQGARPVLTFSVEATDEFRVAVANANSTFNRGSGGQVSLVQRSGTNQFHGALFWYTQNSVLNANSWENNRLGTAKPHVEDNRYGGRIGGPIFKDKTFFFLEYEARRYPETFPLSATVPTASLRQGILQFRDAAGNNVAYNLATSTLCGPQGNQPCDPRGLGVSPTMKAMMALDPIGNNPSGGDGLNTTGFRGNSKSPLTNDFVTGRLDHNINSKWRANASFSYSRDLAYNSSPLVLDIRNPSALLNQDFTPNWTNAIIGGLTGQLSSTIVNTLRFGDVRNRNGGLRPQLSAIASSLALPGTNDGAAGYVAVTPNTFTPPISMSNSVRTQYNNNVNLQFSDDLSWNKGKHLIQAGANLQRLPHFHIHTGKVGGSVNSLDATETADTSFLVIPAADRPPTCSATLTTNCLPSSLTSSWDSLYATALGLMNDDNTFLVRDGQLKAQPFGTPIYMNALSYFSSFYGQDTWRLLPSLTLTFGLSYSFQTPFNFSNQLEALLVDASNSQIISSLAYLQAKKTAAEQGQIYNPTLGFLPITQSNRKSVYDTDYGNLAPRVALAWNPGFDSGVMGKMLGNHKTVFRGGFGIYYSRLSSENSVVTPGLTAGFSSSITTGLTTCAASGTPGAGCNPTATANPAQSAFRIGQDGNIPIPAFQQAASSPFVPAGNYSELISFGIDPYIKNPRIYVGDFTIQRNLGHGVFLEAGWNGRYGRRLYSNAGLGASPYMFKDNASGQTFAQAYDAVSNQLRAGQAVSVQPWFENQLPRAGTLNGFASSTAFLAGREATFFTTGAVANLFDSTSASQPGLNALRTQLGLQAYDETSVNELLEVVNEGWSNYNSLLLTLRHTGTNFTFDVNYTLSKSLDTDQGVQNDSSTLQNPLNPGAVYGPSKFDHKHILNALFVYNLPSRYTRLPAVLNQIVGGWHVSGIFTALSGAPVYVTEGSQVWGGGQRSVFSTPAVPLVPISSISTGLNRNVAGSGGVATNGNPATGGTGLNLFANPQAALSNFGFVQLSSNTDGYGHPLRGLSFWNIDSSLGKRFALKERRALDFTFDFYNMFNHPNFNSSAGSLTGSPVGFGVISSTSVPANRQASSRWIMFGARLEF</sequence>
<dbReference type="InterPro" id="IPR013784">
    <property type="entry name" value="Carb-bd-like_fold"/>
</dbReference>
<dbReference type="Pfam" id="PF25183">
    <property type="entry name" value="OMP_b-brl_4"/>
    <property type="match status" value="1"/>
</dbReference>
<dbReference type="SUPFAM" id="SSF49452">
    <property type="entry name" value="Starch-binding domain-like"/>
    <property type="match status" value="1"/>
</dbReference>
<dbReference type="Pfam" id="PF13620">
    <property type="entry name" value="CarboxypepD_reg"/>
    <property type="match status" value="1"/>
</dbReference>
<name>Q02DB4_SOLUE</name>
<dbReference type="GO" id="GO:0030246">
    <property type="term" value="F:carbohydrate binding"/>
    <property type="evidence" value="ECO:0007669"/>
    <property type="project" value="InterPro"/>
</dbReference>
<gene>
    <name evidence="3" type="ordered locus">Acid_1968</name>
</gene>
<dbReference type="eggNOG" id="COG4932">
    <property type="taxonomic scope" value="Bacteria"/>
</dbReference>
<evidence type="ECO:0000256" key="1">
    <source>
        <dbReference type="SAM" id="SignalP"/>
    </source>
</evidence>
<dbReference type="STRING" id="234267.Acid_1968"/>
<dbReference type="HOGENOM" id="CLU_006298_0_0_0"/>
<dbReference type="KEGG" id="sus:Acid_1968"/>
<evidence type="ECO:0000313" key="3">
    <source>
        <dbReference type="EMBL" id="ABJ82958.1"/>
    </source>
</evidence>
<feature type="domain" description="TonB-dependent transporter Oar-like beta-barrel" evidence="2">
    <location>
        <begin position="260"/>
        <end position="1304"/>
    </location>
</feature>
<dbReference type="Gene3D" id="2.60.40.1120">
    <property type="entry name" value="Carboxypeptidase-like, regulatory domain"/>
    <property type="match status" value="1"/>
</dbReference>
<protein>
    <submittedName>
        <fullName evidence="3">Cna B domain protein</fullName>
    </submittedName>
</protein>
<organism evidence="3">
    <name type="scientific">Solibacter usitatus (strain Ellin6076)</name>
    <dbReference type="NCBI Taxonomy" id="234267"/>
    <lineage>
        <taxon>Bacteria</taxon>
        <taxon>Pseudomonadati</taxon>
        <taxon>Acidobacteriota</taxon>
        <taxon>Terriglobia</taxon>
        <taxon>Bryobacterales</taxon>
        <taxon>Solibacteraceae</taxon>
        <taxon>Candidatus Solibacter</taxon>
    </lineage>
</organism>
<dbReference type="SUPFAM" id="SSF56935">
    <property type="entry name" value="Porins"/>
    <property type="match status" value="1"/>
</dbReference>
<dbReference type="EMBL" id="CP000473">
    <property type="protein sequence ID" value="ABJ82958.1"/>
    <property type="molecule type" value="Genomic_DNA"/>
</dbReference>
<keyword evidence="1" id="KW-0732">Signal</keyword>
<evidence type="ECO:0000259" key="2">
    <source>
        <dbReference type="Pfam" id="PF25183"/>
    </source>
</evidence>
<accession>Q02DB4</accession>
<proteinExistence type="predicted"/>
<dbReference type="InParanoid" id="Q02DB4"/>